<dbReference type="SFLD" id="SFLDG01129">
    <property type="entry name" value="C1.5:_HAD__Beta-PGM__Phosphata"/>
    <property type="match status" value="1"/>
</dbReference>
<reference evidence="2" key="1">
    <citation type="submission" date="2016-11" db="UniProtKB">
        <authorList>
            <consortium name="WormBaseParasite"/>
        </authorList>
    </citation>
    <scope>IDENTIFICATION</scope>
</reference>
<name>A0A1I7T713_9PELO</name>
<evidence type="ECO:0000313" key="2">
    <source>
        <dbReference type="WBParaSite" id="Csp11.Scaffold525.g3033.t1"/>
    </source>
</evidence>
<dbReference type="GO" id="GO:0006281">
    <property type="term" value="P:DNA repair"/>
    <property type="evidence" value="ECO:0007669"/>
    <property type="project" value="TreeGrafter"/>
</dbReference>
<accession>A0A1I7T713</accession>
<dbReference type="AlphaFoldDB" id="A0A1I7T713"/>
<evidence type="ECO:0000313" key="1">
    <source>
        <dbReference type="Proteomes" id="UP000095282"/>
    </source>
</evidence>
<dbReference type="PANTHER" id="PTHR43434">
    <property type="entry name" value="PHOSPHOGLYCOLATE PHOSPHATASE"/>
    <property type="match status" value="1"/>
</dbReference>
<dbReference type="PANTHER" id="PTHR43434:SF22">
    <property type="entry name" value="PHOSPHOGLYCOLATE PHOSPHATASE"/>
    <property type="match status" value="1"/>
</dbReference>
<dbReference type="SUPFAM" id="SSF56784">
    <property type="entry name" value="HAD-like"/>
    <property type="match status" value="1"/>
</dbReference>
<dbReference type="InterPro" id="IPR006439">
    <property type="entry name" value="HAD-SF_hydro_IA"/>
</dbReference>
<dbReference type="STRING" id="1561998.A0A1I7T713"/>
<dbReference type="GO" id="GO:0008967">
    <property type="term" value="F:phosphoglycolate phosphatase activity"/>
    <property type="evidence" value="ECO:0007669"/>
    <property type="project" value="TreeGrafter"/>
</dbReference>
<sequence>MSKRLLPFRVSLFSCSSNYKNWSSRTLAMTTSTSPNNGVKLIIFDKDGTLLDFHKMWMPYATTTVRLLEAATNLRVGPAIYKTLGVDPVAGKVSMGALAEKTLTGIREDISLTLQTFGLAPVEADAIVHGCVPEASPGEMSPVCDMPALFTTLKSMGIKIAVCTADSRAATIDQMNKMGVVHFLDDIICGNDVGIVPKPSPHCAIQICKRLNVELKETLMVGDTIADLKMGKVAGLRASVAVMTGVGTRETLAQYSDYFLEDVSELPHLITKTMTEDTKRG</sequence>
<proteinExistence type="predicted"/>
<dbReference type="eggNOG" id="ENOG502S0DN">
    <property type="taxonomic scope" value="Eukaryota"/>
</dbReference>
<dbReference type="WBParaSite" id="Csp11.Scaffold525.g3033.t1">
    <property type="protein sequence ID" value="Csp11.Scaffold525.g3033.t1"/>
    <property type="gene ID" value="Csp11.Scaffold525.g3033"/>
</dbReference>
<dbReference type="NCBIfam" id="TIGR01549">
    <property type="entry name" value="HAD-SF-IA-v1"/>
    <property type="match status" value="1"/>
</dbReference>
<dbReference type="Gene3D" id="3.40.50.1000">
    <property type="entry name" value="HAD superfamily/HAD-like"/>
    <property type="match status" value="1"/>
</dbReference>
<keyword evidence="1" id="KW-1185">Reference proteome</keyword>
<dbReference type="InterPro" id="IPR023214">
    <property type="entry name" value="HAD_sf"/>
</dbReference>
<protein>
    <submittedName>
        <fullName evidence="2">Phosphoglycolate phosphatase</fullName>
    </submittedName>
</protein>
<dbReference type="Proteomes" id="UP000095282">
    <property type="component" value="Unplaced"/>
</dbReference>
<dbReference type="Pfam" id="PF00702">
    <property type="entry name" value="Hydrolase"/>
    <property type="match status" value="1"/>
</dbReference>
<dbReference type="InterPro" id="IPR050155">
    <property type="entry name" value="HAD-like_hydrolase_sf"/>
</dbReference>
<dbReference type="SFLD" id="SFLDS00003">
    <property type="entry name" value="Haloacid_Dehalogenase"/>
    <property type="match status" value="1"/>
</dbReference>
<organism evidence="1 2">
    <name type="scientific">Caenorhabditis tropicalis</name>
    <dbReference type="NCBI Taxonomy" id="1561998"/>
    <lineage>
        <taxon>Eukaryota</taxon>
        <taxon>Metazoa</taxon>
        <taxon>Ecdysozoa</taxon>
        <taxon>Nematoda</taxon>
        <taxon>Chromadorea</taxon>
        <taxon>Rhabditida</taxon>
        <taxon>Rhabditina</taxon>
        <taxon>Rhabditomorpha</taxon>
        <taxon>Rhabditoidea</taxon>
        <taxon>Rhabditidae</taxon>
        <taxon>Peloderinae</taxon>
        <taxon>Caenorhabditis</taxon>
    </lineage>
</organism>
<dbReference type="InterPro" id="IPR036412">
    <property type="entry name" value="HAD-like_sf"/>
</dbReference>